<feature type="compositionally biased region" description="Polar residues" evidence="2">
    <location>
        <begin position="108"/>
        <end position="123"/>
    </location>
</feature>
<dbReference type="Pfam" id="PF05390">
    <property type="entry name" value="Kre9_KNH1_C"/>
    <property type="match status" value="1"/>
</dbReference>
<gene>
    <name evidence="4" type="ORF">HETSPECPRED_001681</name>
</gene>
<feature type="domain" description="Yeast cell wall synthesis Kre9/Knh1 C-terminal" evidence="3">
    <location>
        <begin position="45"/>
        <end position="123"/>
    </location>
</feature>
<dbReference type="PANTHER" id="PTHR28154">
    <property type="entry name" value="CELL WALL SYNTHESIS PROTEIN KNH1-RELATED"/>
    <property type="match status" value="1"/>
</dbReference>
<evidence type="ECO:0000256" key="2">
    <source>
        <dbReference type="SAM" id="MobiDB-lite"/>
    </source>
</evidence>
<feature type="region of interest" description="Disordered" evidence="2">
    <location>
        <begin position="108"/>
        <end position="134"/>
    </location>
</feature>
<dbReference type="AlphaFoldDB" id="A0A8H3F3X2"/>
<dbReference type="GO" id="GO:0006078">
    <property type="term" value="P:(1-&gt;6)-beta-D-glucan biosynthetic process"/>
    <property type="evidence" value="ECO:0007669"/>
    <property type="project" value="InterPro"/>
</dbReference>
<dbReference type="Proteomes" id="UP000664521">
    <property type="component" value="Unassembled WGS sequence"/>
</dbReference>
<dbReference type="GO" id="GO:0031505">
    <property type="term" value="P:fungal-type cell wall organization"/>
    <property type="evidence" value="ECO:0007669"/>
    <property type="project" value="TreeGrafter"/>
</dbReference>
<reference evidence="4" key="1">
    <citation type="submission" date="2021-03" db="EMBL/GenBank/DDBJ databases">
        <authorList>
            <person name="Tagirdzhanova G."/>
        </authorList>
    </citation>
    <scope>NUCLEOTIDE SEQUENCE</scope>
</reference>
<comment type="caution">
    <text evidence="4">The sequence shown here is derived from an EMBL/GenBank/DDBJ whole genome shotgun (WGS) entry which is preliminary data.</text>
</comment>
<evidence type="ECO:0000256" key="1">
    <source>
        <dbReference type="ARBA" id="ARBA00022729"/>
    </source>
</evidence>
<proteinExistence type="predicted"/>
<keyword evidence="1" id="KW-0732">Signal</keyword>
<dbReference type="GO" id="GO:0042546">
    <property type="term" value="P:cell wall biogenesis"/>
    <property type="evidence" value="ECO:0007669"/>
    <property type="project" value="InterPro"/>
</dbReference>
<evidence type="ECO:0000313" key="4">
    <source>
        <dbReference type="EMBL" id="CAF9913866.1"/>
    </source>
</evidence>
<dbReference type="InterPro" id="IPR008659">
    <property type="entry name" value="Kre9/Knh1_C"/>
</dbReference>
<dbReference type="InterPro" id="IPR045328">
    <property type="entry name" value="Kre9/Knh1"/>
</dbReference>
<name>A0A8H3F3X2_9LECA</name>
<protein>
    <recommendedName>
        <fullName evidence="3">Yeast cell wall synthesis Kre9/Knh1 C-terminal domain-containing protein</fullName>
    </recommendedName>
</protein>
<evidence type="ECO:0000259" key="3">
    <source>
        <dbReference type="Pfam" id="PF05390"/>
    </source>
</evidence>
<evidence type="ECO:0000313" key="5">
    <source>
        <dbReference type="Proteomes" id="UP000664521"/>
    </source>
</evidence>
<dbReference type="EMBL" id="CAJPDS010000013">
    <property type="protein sequence ID" value="CAF9913866.1"/>
    <property type="molecule type" value="Genomic_DNA"/>
</dbReference>
<dbReference type="GO" id="GO:0005576">
    <property type="term" value="C:extracellular region"/>
    <property type="evidence" value="ECO:0007669"/>
    <property type="project" value="TreeGrafter"/>
</dbReference>
<feature type="region of interest" description="Disordered" evidence="2">
    <location>
        <begin position="32"/>
        <end position="74"/>
    </location>
</feature>
<dbReference type="PANTHER" id="PTHR28154:SF1">
    <property type="entry name" value="CELL WALL SYNTHESIS PROTEIN KNH1-RELATED"/>
    <property type="match status" value="1"/>
</dbReference>
<dbReference type="OrthoDB" id="2432613at2759"/>
<organism evidence="4 5">
    <name type="scientific">Heterodermia speciosa</name>
    <dbReference type="NCBI Taxonomy" id="116794"/>
    <lineage>
        <taxon>Eukaryota</taxon>
        <taxon>Fungi</taxon>
        <taxon>Dikarya</taxon>
        <taxon>Ascomycota</taxon>
        <taxon>Pezizomycotina</taxon>
        <taxon>Lecanoromycetes</taxon>
        <taxon>OSLEUM clade</taxon>
        <taxon>Lecanoromycetidae</taxon>
        <taxon>Caliciales</taxon>
        <taxon>Physciaceae</taxon>
        <taxon>Heterodermia</taxon>
    </lineage>
</organism>
<keyword evidence="5" id="KW-1185">Reference proteome</keyword>
<accession>A0A8H3F3X2</accession>
<sequence length="134" mass="14013">MTGSFPAAIKTAAQGVTGTAGPATQNAVVPAGGNQAAVSNPPQGSFAIDYADQDGPTKYAPMQGHPGTKITAKTASARYPTSSVSYYHTFAPTPKQVTTQTMSQTFTASSIENQATPASQPKNDMQKFLNRWKD</sequence>